<keyword evidence="2" id="KW-0812">Transmembrane</keyword>
<dbReference type="InterPro" id="IPR021720">
    <property type="entry name" value="Malectin_dom"/>
</dbReference>
<evidence type="ECO:0000313" key="5">
    <source>
        <dbReference type="Proteomes" id="UP001445335"/>
    </source>
</evidence>
<comment type="caution">
    <text evidence="4">The sequence shown here is derived from an EMBL/GenBank/DDBJ whole genome shotgun (WGS) entry which is preliminary data.</text>
</comment>
<dbReference type="Pfam" id="PF11721">
    <property type="entry name" value="Malectin"/>
    <property type="match status" value="1"/>
</dbReference>
<evidence type="ECO:0000259" key="3">
    <source>
        <dbReference type="Pfam" id="PF11721"/>
    </source>
</evidence>
<keyword evidence="2" id="KW-1133">Transmembrane helix</keyword>
<dbReference type="Proteomes" id="UP001445335">
    <property type="component" value="Unassembled WGS sequence"/>
</dbReference>
<keyword evidence="2" id="KW-0472">Membrane</keyword>
<evidence type="ECO:0000256" key="1">
    <source>
        <dbReference type="SAM" id="MobiDB-lite"/>
    </source>
</evidence>
<reference evidence="4 5" key="1">
    <citation type="journal article" date="2024" name="Nat. Commun.">
        <title>Phylogenomics reveals the evolutionary origins of lichenization in chlorophyte algae.</title>
        <authorList>
            <person name="Puginier C."/>
            <person name="Libourel C."/>
            <person name="Otte J."/>
            <person name="Skaloud P."/>
            <person name="Haon M."/>
            <person name="Grisel S."/>
            <person name="Petersen M."/>
            <person name="Berrin J.G."/>
            <person name="Delaux P.M."/>
            <person name="Dal Grande F."/>
            <person name="Keller J."/>
        </authorList>
    </citation>
    <scope>NUCLEOTIDE SEQUENCE [LARGE SCALE GENOMIC DNA]</scope>
    <source>
        <strain evidence="4 5">SAG 245.80</strain>
    </source>
</reference>
<gene>
    <name evidence="4" type="ORF">WJX81_004598</name>
</gene>
<proteinExistence type="predicted"/>
<feature type="compositionally biased region" description="Polar residues" evidence="1">
    <location>
        <begin position="260"/>
        <end position="269"/>
    </location>
</feature>
<organism evidence="4 5">
    <name type="scientific">Elliptochloris bilobata</name>
    <dbReference type="NCBI Taxonomy" id="381761"/>
    <lineage>
        <taxon>Eukaryota</taxon>
        <taxon>Viridiplantae</taxon>
        <taxon>Chlorophyta</taxon>
        <taxon>core chlorophytes</taxon>
        <taxon>Trebouxiophyceae</taxon>
        <taxon>Trebouxiophyceae incertae sedis</taxon>
        <taxon>Elliptochloris clade</taxon>
        <taxon>Elliptochloris</taxon>
    </lineage>
</organism>
<feature type="region of interest" description="Disordered" evidence="1">
    <location>
        <begin position="252"/>
        <end position="272"/>
    </location>
</feature>
<protein>
    <recommendedName>
        <fullName evidence="3">Malectin domain-containing protein</fullName>
    </recommendedName>
</protein>
<feature type="transmembrane region" description="Helical" evidence="2">
    <location>
        <begin position="280"/>
        <end position="306"/>
    </location>
</feature>
<feature type="domain" description="Malectin" evidence="3">
    <location>
        <begin position="11"/>
        <end position="55"/>
    </location>
</feature>
<evidence type="ECO:0000256" key="2">
    <source>
        <dbReference type="SAM" id="Phobius"/>
    </source>
</evidence>
<dbReference type="Gene3D" id="2.60.120.430">
    <property type="entry name" value="Galactose-binding lectin"/>
    <property type="match status" value="1"/>
</dbReference>
<evidence type="ECO:0000313" key="4">
    <source>
        <dbReference type="EMBL" id="KAK9840615.1"/>
    </source>
</evidence>
<name>A0AAW1S2K0_9CHLO</name>
<sequence>MAGAFPADPAARYAVRLFFSDYSSRTPGVRVFDLTIAGSLALSDFDIVSAAGGVLAGVVRTFLVWPTADGLITLDFSAVAGLPEVAALAIWLDDGASFLDALSPAGLGAPMDVRGEYGAGRGGGGSSGAARVPGQALFMWLAVYSDSPMDGFSAGQVQLVGAKATSTIGQDIVPNSYVLWVASNPDATTFSVTLAPDGIRDVAGNALIVPAATIIPVMATSSASASTLTAAGPASSAAASAPAQAAPTAGSGTSAAAVAQTDSGNTKAPNSAHRRLPVGAIMGIVVGIVGGALGSATCVAAGHFILRWVSPRAFPPRFALSYRFCWRAVICQS</sequence>
<accession>A0AAW1S2K0</accession>
<dbReference type="EMBL" id="JALJOU010000013">
    <property type="protein sequence ID" value="KAK9840615.1"/>
    <property type="molecule type" value="Genomic_DNA"/>
</dbReference>
<dbReference type="AlphaFoldDB" id="A0AAW1S2K0"/>
<keyword evidence="5" id="KW-1185">Reference proteome</keyword>